<comment type="caution">
    <text evidence="2">The sequence shown here is derived from an EMBL/GenBank/DDBJ whole genome shotgun (WGS) entry which is preliminary data.</text>
</comment>
<sequence>MDMRFDITTLAPQAYQGLYAVSDILAGSSLGAGFKHLIDLRVSQLNNCHFCQNLHREWGLRDGVSEEQLQAVAGWSASPLFNAGEKAAFAWAEALTRQDEDKVPGLLAELRRHWSDPAIAELTMIIAVINAWNRVGISAYAVGPAAHG</sequence>
<dbReference type="OrthoDB" id="9801997at2"/>
<evidence type="ECO:0000313" key="2">
    <source>
        <dbReference type="EMBL" id="EME69089.1"/>
    </source>
</evidence>
<dbReference type="Proteomes" id="UP000011744">
    <property type="component" value="Unassembled WGS sequence"/>
</dbReference>
<dbReference type="RefSeq" id="WP_008619131.1">
    <property type="nucleotide sequence ID" value="NZ_AONQ01000043.1"/>
</dbReference>
<dbReference type="GO" id="GO:0051920">
    <property type="term" value="F:peroxiredoxin activity"/>
    <property type="evidence" value="ECO:0007669"/>
    <property type="project" value="InterPro"/>
</dbReference>
<protein>
    <recommendedName>
        <fullName evidence="1">Carboxymuconolactone decarboxylase-like domain-containing protein</fullName>
    </recommendedName>
</protein>
<dbReference type="Gene3D" id="1.20.1290.10">
    <property type="entry name" value="AhpD-like"/>
    <property type="match status" value="1"/>
</dbReference>
<dbReference type="PATRIC" id="fig|1244869.3.peg.3056"/>
<dbReference type="eggNOG" id="COG2128">
    <property type="taxonomic scope" value="Bacteria"/>
</dbReference>
<dbReference type="AlphaFoldDB" id="M3A9D3"/>
<feature type="domain" description="Carboxymuconolactone decarboxylase-like" evidence="1">
    <location>
        <begin position="19"/>
        <end position="94"/>
    </location>
</feature>
<evidence type="ECO:0000259" key="1">
    <source>
        <dbReference type="Pfam" id="PF02627"/>
    </source>
</evidence>
<dbReference type="Pfam" id="PF02627">
    <property type="entry name" value="CMD"/>
    <property type="match status" value="1"/>
</dbReference>
<gene>
    <name evidence="2" type="ORF">H261_15190</name>
</gene>
<accession>M3A9D3</accession>
<name>M3A9D3_9PROT</name>
<dbReference type="STRING" id="1244869.H261_15190"/>
<dbReference type="PANTHER" id="PTHR34846:SF10">
    <property type="entry name" value="CYTOPLASMIC PROTEIN"/>
    <property type="match status" value="1"/>
</dbReference>
<dbReference type="NCBIfam" id="TIGR00778">
    <property type="entry name" value="ahpD_dom"/>
    <property type="match status" value="1"/>
</dbReference>
<reference evidence="2 3" key="1">
    <citation type="journal article" date="2014" name="Genome Announc.">
        <title>Draft Genome Sequence of Magnetospirillum sp. Strain SO-1, a Freshwater Magnetotactic Bacterium Isolated from the Ol'khovka River, Russia.</title>
        <authorList>
            <person name="Grouzdev D.S."/>
            <person name="Dziuba M.V."/>
            <person name="Sukhacheva M.S."/>
            <person name="Mardanov A.V."/>
            <person name="Beletskiy A.V."/>
            <person name="Kuznetsov B.B."/>
            <person name="Skryabin K.G."/>
        </authorList>
    </citation>
    <scope>NUCLEOTIDE SEQUENCE [LARGE SCALE GENOMIC DNA]</scope>
    <source>
        <strain evidence="2 3">SO-1</strain>
    </source>
</reference>
<dbReference type="InterPro" id="IPR004675">
    <property type="entry name" value="AhpD_core"/>
</dbReference>
<dbReference type="InterPro" id="IPR003779">
    <property type="entry name" value="CMD-like"/>
</dbReference>
<dbReference type="InterPro" id="IPR029032">
    <property type="entry name" value="AhpD-like"/>
</dbReference>
<dbReference type="PANTHER" id="PTHR34846">
    <property type="entry name" value="4-CARBOXYMUCONOLACTONE DECARBOXYLASE FAMILY PROTEIN (AFU_ORTHOLOGUE AFUA_6G11590)"/>
    <property type="match status" value="1"/>
</dbReference>
<keyword evidence="3" id="KW-1185">Reference proteome</keyword>
<dbReference type="SUPFAM" id="SSF69118">
    <property type="entry name" value="AhpD-like"/>
    <property type="match status" value="1"/>
</dbReference>
<proteinExistence type="predicted"/>
<evidence type="ECO:0000313" key="3">
    <source>
        <dbReference type="Proteomes" id="UP000011744"/>
    </source>
</evidence>
<organism evidence="2 3">
    <name type="scientific">Paramagnetospirillum caucaseum</name>
    <dbReference type="NCBI Taxonomy" id="1244869"/>
    <lineage>
        <taxon>Bacteria</taxon>
        <taxon>Pseudomonadati</taxon>
        <taxon>Pseudomonadota</taxon>
        <taxon>Alphaproteobacteria</taxon>
        <taxon>Rhodospirillales</taxon>
        <taxon>Magnetospirillaceae</taxon>
        <taxon>Paramagnetospirillum</taxon>
    </lineage>
</organism>
<dbReference type="EMBL" id="AONQ01000043">
    <property type="protein sequence ID" value="EME69089.1"/>
    <property type="molecule type" value="Genomic_DNA"/>
</dbReference>